<proteinExistence type="predicted"/>
<reference evidence="1" key="1">
    <citation type="journal article" date="2007" name="Science">
        <title>Draft genome of the filarial nematode parasite Brugia malayi.</title>
        <authorList>
            <person name="Ghedin E."/>
            <person name="Wang S."/>
            <person name="Spiro D."/>
            <person name="Caler E."/>
            <person name="Zhao Q."/>
            <person name="Crabtree J."/>
            <person name="Allen J.E."/>
            <person name="Delcher A.L."/>
            <person name="Guiliano D.B."/>
            <person name="Miranda-Saavedra D."/>
            <person name="Angiuoli S.V."/>
            <person name="Creasy T."/>
            <person name="Amedeo P."/>
            <person name="Haas B."/>
            <person name="El-Sayed N.M."/>
            <person name="Wortman J.R."/>
            <person name="Feldblyum T."/>
            <person name="Tallon L."/>
            <person name="Schatz M."/>
            <person name="Shumway M."/>
            <person name="Koo H."/>
            <person name="Salzberg S.L."/>
            <person name="Schobel S."/>
            <person name="Pertea M."/>
            <person name="Pop M."/>
            <person name="White O."/>
            <person name="Barton G.J."/>
            <person name="Carlow C.K."/>
            <person name="Crawford M.J."/>
            <person name="Daub J."/>
            <person name="Dimmic M.W."/>
            <person name="Estes C.F."/>
            <person name="Foster J.M."/>
            <person name="Ganatra M."/>
            <person name="Gregory W.F."/>
            <person name="Johnson N.M."/>
            <person name="Jin J."/>
            <person name="Komuniecki R."/>
            <person name="Korf I."/>
            <person name="Kumar S."/>
            <person name="Laney S."/>
            <person name="Li B.W."/>
            <person name="Li W."/>
            <person name="Lindblom T.H."/>
            <person name="Lustigman S."/>
            <person name="Ma D."/>
            <person name="Maina C.V."/>
            <person name="Martin D.M."/>
            <person name="McCarter J.P."/>
            <person name="McReynolds L."/>
            <person name="Mitreva M."/>
            <person name="Nutman T.B."/>
            <person name="Parkinson J."/>
            <person name="Peregrin-Alvarez J.M."/>
            <person name="Poole C."/>
            <person name="Ren Q."/>
            <person name="Saunders L."/>
            <person name="Sluder A.E."/>
            <person name="Smith K."/>
            <person name="Stanke M."/>
            <person name="Unnasch T.R."/>
            <person name="Ware J."/>
            <person name="Wei A.D."/>
            <person name="Weil G."/>
            <person name="Williams D.J."/>
            <person name="Zhang Y."/>
            <person name="Williams S.A."/>
            <person name="Fraser-Liggett C."/>
            <person name="Slatko B."/>
            <person name="Blaxter M.L."/>
            <person name="Scott A.L."/>
        </authorList>
    </citation>
    <scope>NUCLEOTIDE SEQUENCE</scope>
    <source>
        <strain evidence="1">FR3</strain>
    </source>
</reference>
<gene>
    <name evidence="1" type="primary">Bm11818</name>
    <name evidence="1" type="ORF">BM_Bm11818</name>
</gene>
<evidence type="ECO:0000313" key="1">
    <source>
        <dbReference type="EMBL" id="CDQ07520.1"/>
    </source>
</evidence>
<name>A0A1I9GA23_BRUMA</name>
<accession>A0A1I9GA23</accession>
<organism evidence="1">
    <name type="scientific">Brugia malayi</name>
    <name type="common">Filarial nematode worm</name>
    <dbReference type="NCBI Taxonomy" id="6279"/>
    <lineage>
        <taxon>Eukaryota</taxon>
        <taxon>Metazoa</taxon>
        <taxon>Ecdysozoa</taxon>
        <taxon>Nematoda</taxon>
        <taxon>Chromadorea</taxon>
        <taxon>Rhabditida</taxon>
        <taxon>Spirurina</taxon>
        <taxon>Spiruromorpha</taxon>
        <taxon>Filarioidea</taxon>
        <taxon>Onchocercidae</taxon>
        <taxon>Brugia</taxon>
    </lineage>
</organism>
<sequence>MPVLRQLRQGDCEFEASLGCTAPGQNKWKSASDDGQGYCQQHLQPTEAVRYEGYIVLPFHFGMLKGGGTRHNVFFIYMNVLPACMYVYHKHALCPQRSKGINSPRAGVTNGCGLPGSRDIGPPGAKVTMVVNCPM</sequence>
<protein>
    <submittedName>
        <fullName evidence="1">Bm11818</fullName>
    </submittedName>
</protein>
<dbReference type="EMBL" id="LN860478">
    <property type="protein sequence ID" value="CDQ07520.1"/>
    <property type="molecule type" value="Genomic_DNA"/>
</dbReference>
<reference evidence="1" key="2">
    <citation type="submission" date="2012-12" db="EMBL/GenBank/DDBJ databases">
        <authorList>
            <consortium name="WormBase Consortium"/>
            <person name="Ghedin E."/>
            <person name="Paulini M."/>
        </authorList>
    </citation>
    <scope>NUCLEOTIDE SEQUENCE</scope>
    <source>
        <strain evidence="1">FR3</strain>
    </source>
</reference>
<dbReference type="AlphaFoldDB" id="A0A1I9GA23"/>